<dbReference type="AlphaFoldDB" id="X0RZ25"/>
<comment type="caution">
    <text evidence="1">The sequence shown here is derived from an EMBL/GenBank/DDBJ whole genome shotgun (WGS) entry which is preliminary data.</text>
</comment>
<proteinExistence type="predicted"/>
<sequence length="342" mass="38627">EKGILVNLPQSKGALKPGDKGYNLFDMMDVYADKYQLQKGIINNVVHFRPASDPFWTLSPTLTFPNVKVEQAFTGNGTKEYNYDEFHSNTIAEYATDDSDMWTNEDLADENDPLTSQKIIAGVIVEPTSVNNQKRVISQKGKTFDIPHCLASRKDVVDDLLDIFIGTNAELDILKDKIVERFNEFAADLGQTVPGLDNFIVSAGARSGAMKVENHFFNVPKCVYLEEVDFGFFTAPRIPKNYADFVGARAIIDNWHNYNSFVPGVRNPSDPTDTNGKLVFKEVRIDFNLRQFDQTLDNPYFSLQGGGVGKFTRLKWNEAGDFANCDFWVPYNWLQNVTQTKI</sequence>
<reference evidence="1" key="1">
    <citation type="journal article" date="2014" name="Front. Microbiol.">
        <title>High frequency of phylogenetically diverse reductive dehalogenase-homologous genes in deep subseafloor sedimentary metagenomes.</title>
        <authorList>
            <person name="Kawai M."/>
            <person name="Futagami T."/>
            <person name="Toyoda A."/>
            <person name="Takaki Y."/>
            <person name="Nishi S."/>
            <person name="Hori S."/>
            <person name="Arai W."/>
            <person name="Tsubouchi T."/>
            <person name="Morono Y."/>
            <person name="Uchiyama I."/>
            <person name="Ito T."/>
            <person name="Fujiyama A."/>
            <person name="Inagaki F."/>
            <person name="Takami H."/>
        </authorList>
    </citation>
    <scope>NUCLEOTIDE SEQUENCE</scope>
    <source>
        <strain evidence="1">Expedition CK06-06</strain>
    </source>
</reference>
<evidence type="ECO:0000313" key="1">
    <source>
        <dbReference type="EMBL" id="GAF68261.1"/>
    </source>
</evidence>
<protein>
    <submittedName>
        <fullName evidence="1">Uncharacterized protein</fullName>
    </submittedName>
</protein>
<accession>X0RZ25</accession>
<name>X0RZ25_9ZZZZ</name>
<dbReference type="EMBL" id="BARS01007682">
    <property type="protein sequence ID" value="GAF68261.1"/>
    <property type="molecule type" value="Genomic_DNA"/>
</dbReference>
<organism evidence="1">
    <name type="scientific">marine sediment metagenome</name>
    <dbReference type="NCBI Taxonomy" id="412755"/>
    <lineage>
        <taxon>unclassified sequences</taxon>
        <taxon>metagenomes</taxon>
        <taxon>ecological metagenomes</taxon>
    </lineage>
</organism>
<feature type="non-terminal residue" evidence="1">
    <location>
        <position position="1"/>
    </location>
</feature>
<gene>
    <name evidence="1" type="ORF">S01H1_14746</name>
</gene>